<name>K1XYA3_9BACT</name>
<evidence type="ECO:0000313" key="1">
    <source>
        <dbReference type="EMBL" id="EKD30107.1"/>
    </source>
</evidence>
<organism evidence="1">
    <name type="scientific">uncultured bacterium</name>
    <name type="common">gcode 4</name>
    <dbReference type="NCBI Taxonomy" id="1234023"/>
    <lineage>
        <taxon>Bacteria</taxon>
        <taxon>environmental samples</taxon>
    </lineage>
</organism>
<dbReference type="EMBL" id="AMFJ01034155">
    <property type="protein sequence ID" value="EKD30107.1"/>
    <property type="molecule type" value="Genomic_DNA"/>
</dbReference>
<proteinExistence type="predicted"/>
<dbReference type="AlphaFoldDB" id="K1XYA3"/>
<sequence length="160" mass="18687">MTKSQEQLAFSLIRFTHQFFSEHKGLQHSFSSCLIFLWKPRHLQFRAPLPASTKKIKSPDFSGDSWFSLVGRAGLEPATLALKGPCSTYWATIPKIKIHYIYLELCGHCIKKPLFVQSFWNFCIFPYNPNQKNLEYEVKNSIFTFVFYLSTCNLYLCRLL</sequence>
<gene>
    <name evidence="1" type="ORF">ACD_78C00155G0002</name>
</gene>
<comment type="caution">
    <text evidence="1">The sequence shown here is derived from an EMBL/GenBank/DDBJ whole genome shotgun (WGS) entry which is preliminary data.</text>
</comment>
<accession>K1XYA3</accession>
<reference evidence="1" key="1">
    <citation type="journal article" date="2012" name="Science">
        <title>Fermentation, hydrogen, and sulfur metabolism in multiple uncultivated bacterial phyla.</title>
        <authorList>
            <person name="Wrighton K.C."/>
            <person name="Thomas B.C."/>
            <person name="Sharon I."/>
            <person name="Miller C.S."/>
            <person name="Castelle C.J."/>
            <person name="VerBerkmoes N.C."/>
            <person name="Wilkins M.J."/>
            <person name="Hettich R.L."/>
            <person name="Lipton M.S."/>
            <person name="Williams K.H."/>
            <person name="Long P.E."/>
            <person name="Banfield J.F."/>
        </authorList>
    </citation>
    <scope>NUCLEOTIDE SEQUENCE [LARGE SCALE GENOMIC DNA]</scope>
</reference>
<protein>
    <submittedName>
        <fullName evidence="1">Uncharacterized protein</fullName>
    </submittedName>
</protein>